<keyword evidence="1" id="KW-0067">ATP-binding</keyword>
<evidence type="ECO:0000313" key="5">
    <source>
        <dbReference type="Proteomes" id="UP000008068"/>
    </source>
</evidence>
<name>G0NQ21_CAEBE</name>
<feature type="compositionally biased region" description="Basic residues" evidence="2">
    <location>
        <begin position="381"/>
        <end position="392"/>
    </location>
</feature>
<dbReference type="InterPro" id="IPR000719">
    <property type="entry name" value="Prot_kinase_dom"/>
</dbReference>
<dbReference type="SMART" id="SM00220">
    <property type="entry name" value="S_TKc"/>
    <property type="match status" value="1"/>
</dbReference>
<dbReference type="Pfam" id="PF00069">
    <property type="entry name" value="Pkinase"/>
    <property type="match status" value="1"/>
</dbReference>
<accession>G0NQ21</accession>
<proteinExistence type="predicted"/>
<feature type="domain" description="Protein kinase" evidence="3">
    <location>
        <begin position="33"/>
        <end position="297"/>
    </location>
</feature>
<feature type="compositionally biased region" description="Basic and acidic residues" evidence="2">
    <location>
        <begin position="371"/>
        <end position="380"/>
    </location>
</feature>
<dbReference type="SUPFAM" id="SSF56112">
    <property type="entry name" value="Protein kinase-like (PK-like)"/>
    <property type="match status" value="1"/>
</dbReference>
<dbReference type="InterPro" id="IPR011009">
    <property type="entry name" value="Kinase-like_dom_sf"/>
</dbReference>
<dbReference type="AlphaFoldDB" id="G0NQ21"/>
<evidence type="ECO:0000259" key="3">
    <source>
        <dbReference type="PROSITE" id="PS50011"/>
    </source>
</evidence>
<keyword evidence="1" id="KW-0547">Nucleotide-binding</keyword>
<dbReference type="GO" id="GO:0005524">
    <property type="term" value="F:ATP binding"/>
    <property type="evidence" value="ECO:0007669"/>
    <property type="project" value="UniProtKB-UniRule"/>
</dbReference>
<evidence type="ECO:0000256" key="2">
    <source>
        <dbReference type="SAM" id="MobiDB-lite"/>
    </source>
</evidence>
<dbReference type="Gene3D" id="1.10.510.10">
    <property type="entry name" value="Transferase(Phosphotransferase) domain 1"/>
    <property type="match status" value="1"/>
</dbReference>
<dbReference type="PANTHER" id="PTHR11909">
    <property type="entry name" value="CASEIN KINASE-RELATED"/>
    <property type="match status" value="1"/>
</dbReference>
<organism evidence="5">
    <name type="scientific">Caenorhabditis brenneri</name>
    <name type="common">Nematode worm</name>
    <dbReference type="NCBI Taxonomy" id="135651"/>
    <lineage>
        <taxon>Eukaryota</taxon>
        <taxon>Metazoa</taxon>
        <taxon>Ecdysozoa</taxon>
        <taxon>Nematoda</taxon>
        <taxon>Chromadorea</taxon>
        <taxon>Rhabditida</taxon>
        <taxon>Rhabditina</taxon>
        <taxon>Rhabditomorpha</taxon>
        <taxon>Rhabditoidea</taxon>
        <taxon>Rhabditidae</taxon>
        <taxon>Peloderinae</taxon>
        <taxon>Caenorhabditis</taxon>
    </lineage>
</organism>
<dbReference type="OrthoDB" id="5979581at2759"/>
<dbReference type="GO" id="GO:0004672">
    <property type="term" value="F:protein kinase activity"/>
    <property type="evidence" value="ECO:0007669"/>
    <property type="project" value="InterPro"/>
</dbReference>
<dbReference type="EMBL" id="GL379922">
    <property type="protein sequence ID" value="EGT35406.1"/>
    <property type="molecule type" value="Genomic_DNA"/>
</dbReference>
<dbReference type="InParanoid" id="G0NQ21"/>
<keyword evidence="5" id="KW-1185">Reference proteome</keyword>
<feature type="region of interest" description="Disordered" evidence="2">
    <location>
        <begin position="1"/>
        <end position="26"/>
    </location>
</feature>
<dbReference type="STRING" id="135651.G0NQ21"/>
<dbReference type="FunCoup" id="G0NQ21">
    <property type="interactions" value="219"/>
</dbReference>
<sequence>MSEEDYHPERQLESVHLEPGTIVSDSDHKDKQWKTIKEIGRGAFGTVYHVINQSRTKEAALKIERITDGENLLKIEREIMEAMQKEPTAIHIYDDGVYNEYRFIVMTLCGLDLEKIAILMNNKFSQETIIRVCIRTLLAIKTLHEYCYIHRDLKPCNFAVDFDIHSLHVYIFDYGMARKYVRRDNGNTYMRRGREQVQFRGTVRYCSLNMHRRRELGRVDDVWSWFFMLMEMHAPLPWGGITHPDKVEAFKEERLIPYLEKDPFFRSLLPIVTMLNGTKYAGRPKYLEMYELLYAKLREINGKLSGPMEYDKVRIAAQVSELGDVGVFNEIIHHNQKLPGSKVQHEEIPDGENFLVPETFNFFGSLDPLKAKEEKTDENRKKRQSHVHKKEHDKRQSNVNKMMGIKKQPNSGGKPNEKQSSSAGSKTLPQSKVKKVKDKKPH</sequence>
<dbReference type="Proteomes" id="UP000008068">
    <property type="component" value="Unassembled WGS sequence"/>
</dbReference>
<protein>
    <recommendedName>
        <fullName evidence="3">Protein kinase domain-containing protein</fullName>
    </recommendedName>
</protein>
<feature type="binding site" evidence="1">
    <location>
        <position position="62"/>
    </location>
    <ligand>
        <name>ATP</name>
        <dbReference type="ChEBI" id="CHEBI:30616"/>
    </ligand>
</feature>
<feature type="compositionally biased region" description="Polar residues" evidence="2">
    <location>
        <begin position="408"/>
        <end position="430"/>
    </location>
</feature>
<dbReference type="PROSITE" id="PS00107">
    <property type="entry name" value="PROTEIN_KINASE_ATP"/>
    <property type="match status" value="1"/>
</dbReference>
<feature type="compositionally biased region" description="Basic and acidic residues" evidence="2">
    <location>
        <begin position="1"/>
        <end position="16"/>
    </location>
</feature>
<feature type="region of interest" description="Disordered" evidence="2">
    <location>
        <begin position="371"/>
        <end position="442"/>
    </location>
</feature>
<evidence type="ECO:0000256" key="1">
    <source>
        <dbReference type="PROSITE-ProRule" id="PRU10141"/>
    </source>
</evidence>
<reference evidence="5" key="1">
    <citation type="submission" date="2011-07" db="EMBL/GenBank/DDBJ databases">
        <authorList>
            <consortium name="Caenorhabditis brenneri Sequencing and Analysis Consortium"/>
            <person name="Wilson R.K."/>
        </authorList>
    </citation>
    <scope>NUCLEOTIDE SEQUENCE [LARGE SCALE GENOMIC DNA]</scope>
    <source>
        <strain evidence="5">PB2801</strain>
    </source>
</reference>
<gene>
    <name evidence="4" type="ORF">CAEBREN_30608</name>
</gene>
<dbReference type="PROSITE" id="PS50011">
    <property type="entry name" value="PROTEIN_KINASE_DOM"/>
    <property type="match status" value="1"/>
</dbReference>
<evidence type="ECO:0000313" key="4">
    <source>
        <dbReference type="EMBL" id="EGT35406.1"/>
    </source>
</evidence>
<dbReference type="eggNOG" id="KOG1164">
    <property type="taxonomic scope" value="Eukaryota"/>
</dbReference>
<feature type="compositionally biased region" description="Basic residues" evidence="2">
    <location>
        <begin position="432"/>
        <end position="442"/>
    </location>
</feature>
<dbReference type="InterPro" id="IPR050235">
    <property type="entry name" value="CK1_Ser-Thr_kinase"/>
</dbReference>
<dbReference type="InterPro" id="IPR017441">
    <property type="entry name" value="Protein_kinase_ATP_BS"/>
</dbReference>
<dbReference type="HOGENOM" id="CLU_019279_7_1_1"/>